<feature type="transmembrane region" description="Helical" evidence="1">
    <location>
        <begin position="18"/>
        <end position="40"/>
    </location>
</feature>
<comment type="caution">
    <text evidence="3">The sequence shown here is derived from an EMBL/GenBank/DDBJ whole genome shotgun (WGS) entry which is preliminary data.</text>
</comment>
<organism evidence="3 4">
    <name type="scientific">Candidatus Butyricicoccus avistercoris</name>
    <dbReference type="NCBI Taxonomy" id="2838518"/>
    <lineage>
        <taxon>Bacteria</taxon>
        <taxon>Bacillati</taxon>
        <taxon>Bacillota</taxon>
        <taxon>Clostridia</taxon>
        <taxon>Eubacteriales</taxon>
        <taxon>Butyricicoccaceae</taxon>
        <taxon>Butyricicoccus</taxon>
    </lineage>
</organism>
<feature type="transmembrane region" description="Helical" evidence="1">
    <location>
        <begin position="85"/>
        <end position="105"/>
    </location>
</feature>
<name>A0A9D1PH68_9FIRM</name>
<accession>A0A9D1PH68</accession>
<keyword evidence="1" id="KW-0472">Membrane</keyword>
<evidence type="ECO:0000259" key="2">
    <source>
        <dbReference type="Pfam" id="PF14501"/>
    </source>
</evidence>
<dbReference type="InterPro" id="IPR036890">
    <property type="entry name" value="HATPase_C_sf"/>
</dbReference>
<dbReference type="CDD" id="cd16935">
    <property type="entry name" value="HATPase_AgrC-ComD-like"/>
    <property type="match status" value="1"/>
</dbReference>
<feature type="domain" description="Sensor histidine kinase NatK-like C-terminal" evidence="2">
    <location>
        <begin position="227"/>
        <end position="322"/>
    </location>
</feature>
<evidence type="ECO:0000313" key="4">
    <source>
        <dbReference type="Proteomes" id="UP000886808"/>
    </source>
</evidence>
<dbReference type="Pfam" id="PF14501">
    <property type="entry name" value="HATPase_c_5"/>
    <property type="match status" value="1"/>
</dbReference>
<reference evidence="3" key="1">
    <citation type="journal article" date="2021" name="PeerJ">
        <title>Extensive microbial diversity within the chicken gut microbiome revealed by metagenomics and culture.</title>
        <authorList>
            <person name="Gilroy R."/>
            <person name="Ravi A."/>
            <person name="Getino M."/>
            <person name="Pursley I."/>
            <person name="Horton D.L."/>
            <person name="Alikhan N.F."/>
            <person name="Baker D."/>
            <person name="Gharbi K."/>
            <person name="Hall N."/>
            <person name="Watson M."/>
            <person name="Adriaenssens E.M."/>
            <person name="Foster-Nyarko E."/>
            <person name="Jarju S."/>
            <person name="Secka A."/>
            <person name="Antonio M."/>
            <person name="Oren A."/>
            <person name="Chaudhuri R.R."/>
            <person name="La Ragione R."/>
            <person name="Hildebrand F."/>
            <person name="Pallen M.J."/>
        </authorList>
    </citation>
    <scope>NUCLEOTIDE SEQUENCE</scope>
    <source>
        <strain evidence="3">CHK193-4272</strain>
    </source>
</reference>
<keyword evidence="1" id="KW-1133">Transmembrane helix</keyword>
<sequence length="323" mass="37317">MIIQHIAGLTYYLTNENILALIVSYFVSTITIFLFIIYYIKPILLKVLLYLNHGWFFMCIVMAIYYITIIYLIPTYAGIELNSTILKPVISLIMIGFYTLIMFLFTSTLREIETKNNLNILEIQTSALQSRINTIKTTEKMIEMERHDLRHRLKTLENLIINKKYDVAIEFINSSQERIDKCDTVSWCKPPILDAVFSSYFEEAKLNNINVDAKIILSQELNINESELAIVIANALENAINACLKLPINQRKIKCKVIEKPTIMLEILNTCCEDVNFDDNSLPISNKNGHGIGVQSIIYFCNKYNAIYKFECKNGWFSVQIIM</sequence>
<feature type="transmembrane region" description="Helical" evidence="1">
    <location>
        <begin position="47"/>
        <end position="73"/>
    </location>
</feature>
<dbReference type="Proteomes" id="UP000886808">
    <property type="component" value="Unassembled WGS sequence"/>
</dbReference>
<evidence type="ECO:0000256" key="1">
    <source>
        <dbReference type="SAM" id="Phobius"/>
    </source>
</evidence>
<reference evidence="3" key="2">
    <citation type="submission" date="2021-04" db="EMBL/GenBank/DDBJ databases">
        <authorList>
            <person name="Gilroy R."/>
        </authorList>
    </citation>
    <scope>NUCLEOTIDE SEQUENCE</scope>
    <source>
        <strain evidence="3">CHK193-4272</strain>
    </source>
</reference>
<evidence type="ECO:0000313" key="3">
    <source>
        <dbReference type="EMBL" id="HIV61952.1"/>
    </source>
</evidence>
<dbReference type="EMBL" id="DXIE01000026">
    <property type="protein sequence ID" value="HIV61952.1"/>
    <property type="molecule type" value="Genomic_DNA"/>
</dbReference>
<protein>
    <submittedName>
        <fullName evidence="3">GHKL domain-containing protein</fullName>
    </submittedName>
</protein>
<dbReference type="Gene3D" id="3.30.565.10">
    <property type="entry name" value="Histidine kinase-like ATPase, C-terminal domain"/>
    <property type="match status" value="1"/>
</dbReference>
<gene>
    <name evidence="3" type="ORF">H9746_03770</name>
</gene>
<proteinExistence type="predicted"/>
<dbReference type="InterPro" id="IPR032834">
    <property type="entry name" value="NatK-like_C"/>
</dbReference>
<dbReference type="AlphaFoldDB" id="A0A9D1PH68"/>
<keyword evidence="1" id="KW-0812">Transmembrane</keyword>